<dbReference type="Gene3D" id="3.30.200.20">
    <property type="entry name" value="Phosphorylase Kinase, domain 1"/>
    <property type="match status" value="1"/>
</dbReference>
<keyword evidence="4 10" id="KW-0547">Nucleotide-binding</keyword>
<evidence type="ECO:0000256" key="1">
    <source>
        <dbReference type="ARBA" id="ARBA00012513"/>
    </source>
</evidence>
<dbReference type="GO" id="GO:1990625">
    <property type="term" value="P:negative regulation of cytoplasmic translational initiation in response to stress"/>
    <property type="evidence" value="ECO:0007669"/>
    <property type="project" value="TreeGrafter"/>
</dbReference>
<dbReference type="AlphaFoldDB" id="A0A5E4N0Z4"/>
<proteinExistence type="inferred from homology"/>
<dbReference type="SUPFAM" id="SSF54495">
    <property type="entry name" value="UBC-like"/>
    <property type="match status" value="1"/>
</dbReference>
<evidence type="ECO:0000259" key="13">
    <source>
        <dbReference type="PROSITE" id="PS50908"/>
    </source>
</evidence>
<sequence length="1232" mass="142342">MAETLQERQSNELEALKAIFNDQIVDNNTYEATNIWKPLDVIITVLPEGFTNAQQNNILIDLHIKASVNYPNEIPCIKLQNAKGIPSYYLVHLEKQLSELASKIIGEVMVFEFVQHVQSFLSLYNTPQYSSFYEEMMSKKHKKHLEELESRKQEIELTKQLIHNELNKKKEALKQEFKMYKNKTKGTLNDKLNEYTDYNTREISDSVNTNSPLRRNLQQEDQIDESKWTHDFVTDHSFSNSNSRLHKEFIILSWLGKGAFGDVLKVKNKLDDCLYAIKCIQLSKKNKILNKKITREVKLLSRLNHENVVRYFNSWIETAKVSEEGTPQKNGKSKTNELCPLKNISCSWKLSDLNEEINSDDSSEEENWISFIHQSNSENATSSSAENTTCHTSNQLSINNDNCLNDEIDQSMYIQMEFCEKSTLRIAIDNDLYKEPMRVWRLLREIVEGLSYIHQQGIIHRDLKPVNIFIDSDDHVKIGDFGLATTVIQRHIPDVDLKHNQDIFINKSQTGNIGTALYVAPEINILGPKAIYNEKVDIYSLGIIFFEMCHKPFSTEMERIKVLSDLRMYECILPTEYLKIAEPAQKYITKWLLNHDPSKRPNSTDILQSQYIPPPKLKDTELHEMVRNTLSNSNSKNYKHLIASCFSQNVNTVEDITFTMTTGKNVLQHGRLQNIIDIVREVFELHGGVWLCIPLLIPAMNSMINETTVTMMARWGGLTCLPHSLRIPFARFLAHNPTISNLKRYSIDRVYRERRVYGVHPRELYEAAFDIISSSQDVIAEAELLSIAVDIFIKLKDFNQKNCIIRLNHISLVQGILMYSGIEKARHLEICRYFAKFKQKDLTQEQIEELEGMGFANHQINIAMNYFSMEHSLADMYEVCRKITIRKSKCGIFSREGLRHIEAVIKHIESLNVKFSVVIAPGLMNITQFYTGLIFEIVYYKNSKKSLAEFDVLAAGGRYDKLISSFKKNLDMTNDIKQTASGISFSLDKLAVMFHTQPSGIDVVLSSSNNLLTEEKLNIAKDLWNLGIKTLVLNVDQTLEQIQDYCQELYVNNIVMLKESKSVILRHLMGDKFQDKVMSVTEFIEYMRHKNRKNSNSVTSPTKTVRNDVRSTSENQHINIVFFTEEKLTTNVKRRYESQILNGVSKLLQKFSSKTYIEILALNIEIELLKALSLMDLTTIDSDIAILIKRFSHYKKDLNKVYNYIIDTKLKNTDNIFVFYTLKGNMFKLMIG</sequence>
<evidence type="ECO:0000256" key="4">
    <source>
        <dbReference type="ARBA" id="ARBA00022741"/>
    </source>
</evidence>
<evidence type="ECO:0000256" key="6">
    <source>
        <dbReference type="ARBA" id="ARBA00022840"/>
    </source>
</evidence>
<dbReference type="PROSITE" id="PS00108">
    <property type="entry name" value="PROTEIN_KINASE_ST"/>
    <property type="match status" value="1"/>
</dbReference>
<dbReference type="PROSITE" id="PS50908">
    <property type="entry name" value="RWD"/>
    <property type="match status" value="1"/>
</dbReference>
<feature type="domain" description="RWD" evidence="13">
    <location>
        <begin position="11"/>
        <end position="124"/>
    </location>
</feature>
<feature type="coiled-coil region" evidence="11">
    <location>
        <begin position="138"/>
        <end position="183"/>
    </location>
</feature>
<comment type="catalytic activity">
    <reaction evidence="8">
        <text>L-threonyl-[protein] + ATP = O-phospho-L-threonyl-[protein] + ADP + H(+)</text>
        <dbReference type="Rhea" id="RHEA:46608"/>
        <dbReference type="Rhea" id="RHEA-COMP:11060"/>
        <dbReference type="Rhea" id="RHEA-COMP:11605"/>
        <dbReference type="ChEBI" id="CHEBI:15378"/>
        <dbReference type="ChEBI" id="CHEBI:30013"/>
        <dbReference type="ChEBI" id="CHEBI:30616"/>
        <dbReference type="ChEBI" id="CHEBI:61977"/>
        <dbReference type="ChEBI" id="CHEBI:456216"/>
        <dbReference type="EC" id="2.7.11.1"/>
    </reaction>
</comment>
<dbReference type="InterPro" id="IPR016135">
    <property type="entry name" value="UBQ-conjugating_enzyme/RWD"/>
</dbReference>
<evidence type="ECO:0000256" key="11">
    <source>
        <dbReference type="SAM" id="Coils"/>
    </source>
</evidence>
<dbReference type="InterPro" id="IPR017441">
    <property type="entry name" value="Protein_kinase_ATP_BS"/>
</dbReference>
<keyword evidence="5 14" id="KW-0418">Kinase</keyword>
<feature type="domain" description="Protein kinase" evidence="12">
    <location>
        <begin position="249"/>
        <end position="612"/>
    </location>
</feature>
<keyword evidence="11" id="KW-0175">Coiled coil</keyword>
<dbReference type="InterPro" id="IPR011009">
    <property type="entry name" value="Kinase-like_dom_sf"/>
</dbReference>
<dbReference type="EMBL" id="CABPRJ010001448">
    <property type="protein sequence ID" value="VVC37487.1"/>
    <property type="molecule type" value="Genomic_DNA"/>
</dbReference>
<evidence type="ECO:0000256" key="8">
    <source>
        <dbReference type="ARBA" id="ARBA00047899"/>
    </source>
</evidence>
<keyword evidence="2" id="KW-0723">Serine/threonine-protein kinase</keyword>
<dbReference type="CDD" id="cd14046">
    <property type="entry name" value="STKc_EIF2AK4_GCN2_rpt2"/>
    <property type="match status" value="1"/>
</dbReference>
<organism evidence="14 15">
    <name type="scientific">Cinara cedri</name>
    <dbReference type="NCBI Taxonomy" id="506608"/>
    <lineage>
        <taxon>Eukaryota</taxon>
        <taxon>Metazoa</taxon>
        <taxon>Ecdysozoa</taxon>
        <taxon>Arthropoda</taxon>
        <taxon>Hexapoda</taxon>
        <taxon>Insecta</taxon>
        <taxon>Pterygota</taxon>
        <taxon>Neoptera</taxon>
        <taxon>Paraneoptera</taxon>
        <taxon>Hemiptera</taxon>
        <taxon>Sternorrhyncha</taxon>
        <taxon>Aphidomorpha</taxon>
        <taxon>Aphidoidea</taxon>
        <taxon>Aphididae</taxon>
        <taxon>Lachninae</taxon>
        <taxon>Cinara</taxon>
    </lineage>
</organism>
<evidence type="ECO:0000256" key="7">
    <source>
        <dbReference type="ARBA" id="ARBA00037982"/>
    </source>
</evidence>
<dbReference type="SUPFAM" id="SSF55681">
    <property type="entry name" value="Class II aaRS and biotin synthetases"/>
    <property type="match status" value="1"/>
</dbReference>
<dbReference type="Pfam" id="PF00069">
    <property type="entry name" value="Pkinase"/>
    <property type="match status" value="2"/>
</dbReference>
<dbReference type="CDD" id="cd23823">
    <property type="entry name" value="RWD_GCN2"/>
    <property type="match status" value="1"/>
</dbReference>
<feature type="binding site" evidence="10">
    <location>
        <position position="278"/>
    </location>
    <ligand>
        <name>ATP</name>
        <dbReference type="ChEBI" id="CHEBI:30616"/>
    </ligand>
</feature>
<comment type="catalytic activity">
    <reaction evidence="9">
        <text>L-seryl-[protein] + ATP = O-phospho-L-seryl-[protein] + ADP + H(+)</text>
        <dbReference type="Rhea" id="RHEA:17989"/>
        <dbReference type="Rhea" id="RHEA-COMP:9863"/>
        <dbReference type="Rhea" id="RHEA-COMP:11604"/>
        <dbReference type="ChEBI" id="CHEBI:15378"/>
        <dbReference type="ChEBI" id="CHEBI:29999"/>
        <dbReference type="ChEBI" id="CHEBI:30616"/>
        <dbReference type="ChEBI" id="CHEBI:83421"/>
        <dbReference type="ChEBI" id="CHEBI:456216"/>
        <dbReference type="EC" id="2.7.11.1"/>
    </reaction>
</comment>
<name>A0A5E4N0Z4_9HEMI</name>
<dbReference type="Gene3D" id="3.10.110.10">
    <property type="entry name" value="Ubiquitin Conjugating Enzyme"/>
    <property type="match status" value="1"/>
</dbReference>
<dbReference type="Proteomes" id="UP000325440">
    <property type="component" value="Unassembled WGS sequence"/>
</dbReference>
<dbReference type="GO" id="GO:0004694">
    <property type="term" value="F:eukaryotic translation initiation factor 2alpha kinase activity"/>
    <property type="evidence" value="ECO:0007669"/>
    <property type="project" value="TreeGrafter"/>
</dbReference>
<evidence type="ECO:0000313" key="14">
    <source>
        <dbReference type="EMBL" id="VVC37487.1"/>
    </source>
</evidence>
<dbReference type="PROSITE" id="PS00107">
    <property type="entry name" value="PROTEIN_KINASE_ATP"/>
    <property type="match status" value="1"/>
</dbReference>
<keyword evidence="3" id="KW-0808">Transferase</keyword>
<evidence type="ECO:0000256" key="2">
    <source>
        <dbReference type="ARBA" id="ARBA00022527"/>
    </source>
</evidence>
<dbReference type="Gene3D" id="1.10.510.10">
    <property type="entry name" value="Transferase(Phosphotransferase) domain 1"/>
    <property type="match status" value="1"/>
</dbReference>
<dbReference type="PANTHER" id="PTHR11042">
    <property type="entry name" value="EUKARYOTIC TRANSLATION INITIATION FACTOR 2-ALPHA KINASE EIF2-ALPHA KINASE -RELATED"/>
    <property type="match status" value="1"/>
</dbReference>
<keyword evidence="6 10" id="KW-0067">ATP-binding</keyword>
<dbReference type="Gene3D" id="3.30.930.10">
    <property type="entry name" value="Bira Bifunctional Protein, Domain 2"/>
    <property type="match status" value="1"/>
</dbReference>
<dbReference type="InterPro" id="IPR050339">
    <property type="entry name" value="CC_SR_Kinase"/>
</dbReference>
<dbReference type="InterPro" id="IPR045864">
    <property type="entry name" value="aa-tRNA-synth_II/BPL/LPL"/>
</dbReference>
<comment type="similarity">
    <text evidence="7">Belongs to the protein kinase superfamily. Ser/Thr protein kinase family. GCN2 subfamily.</text>
</comment>
<dbReference type="EC" id="2.7.11.1" evidence="1"/>
<protein>
    <recommendedName>
        <fullName evidence="1">non-specific serine/threonine protein kinase</fullName>
        <ecNumber evidence="1">2.7.11.1</ecNumber>
    </recommendedName>
</protein>
<keyword evidence="15" id="KW-1185">Reference proteome</keyword>
<dbReference type="GO" id="GO:0005524">
    <property type="term" value="F:ATP binding"/>
    <property type="evidence" value="ECO:0007669"/>
    <property type="project" value="UniProtKB-UniRule"/>
</dbReference>
<dbReference type="InterPro" id="IPR000719">
    <property type="entry name" value="Prot_kinase_dom"/>
</dbReference>
<dbReference type="InterPro" id="IPR008271">
    <property type="entry name" value="Ser/Thr_kinase_AS"/>
</dbReference>
<accession>A0A5E4N0Z4</accession>
<dbReference type="InterPro" id="IPR041715">
    <property type="entry name" value="HisRS-like_core"/>
</dbReference>
<dbReference type="Pfam" id="PF05773">
    <property type="entry name" value="RWD"/>
    <property type="match status" value="1"/>
</dbReference>
<dbReference type="GO" id="GO:0005829">
    <property type="term" value="C:cytosol"/>
    <property type="evidence" value="ECO:0007669"/>
    <property type="project" value="TreeGrafter"/>
</dbReference>
<evidence type="ECO:0000256" key="9">
    <source>
        <dbReference type="ARBA" id="ARBA00048679"/>
    </source>
</evidence>
<evidence type="ECO:0000256" key="5">
    <source>
        <dbReference type="ARBA" id="ARBA00022777"/>
    </source>
</evidence>
<dbReference type="InterPro" id="IPR006575">
    <property type="entry name" value="RWD_dom"/>
</dbReference>
<dbReference type="PROSITE" id="PS50011">
    <property type="entry name" value="PROTEIN_KINASE_DOM"/>
    <property type="match status" value="1"/>
</dbReference>
<dbReference type="OrthoDB" id="6778822at2759"/>
<gene>
    <name evidence="14" type="ORF">CINCED_3A006149</name>
</gene>
<dbReference type="GO" id="GO:0005634">
    <property type="term" value="C:nucleus"/>
    <property type="evidence" value="ECO:0007669"/>
    <property type="project" value="TreeGrafter"/>
</dbReference>
<dbReference type="SMART" id="SM00220">
    <property type="entry name" value="S_TKc"/>
    <property type="match status" value="1"/>
</dbReference>
<evidence type="ECO:0000256" key="10">
    <source>
        <dbReference type="PROSITE-ProRule" id="PRU10141"/>
    </source>
</evidence>
<reference evidence="14 15" key="1">
    <citation type="submission" date="2019-08" db="EMBL/GenBank/DDBJ databases">
        <authorList>
            <person name="Alioto T."/>
            <person name="Alioto T."/>
            <person name="Gomez Garrido J."/>
        </authorList>
    </citation>
    <scope>NUCLEOTIDE SEQUENCE [LARGE SCALE GENOMIC DNA]</scope>
</reference>
<dbReference type="SUPFAM" id="SSF56112">
    <property type="entry name" value="Protein kinase-like (PK-like)"/>
    <property type="match status" value="1"/>
</dbReference>
<dbReference type="SMART" id="SM00591">
    <property type="entry name" value="RWD"/>
    <property type="match status" value="1"/>
</dbReference>
<dbReference type="GO" id="GO:0009893">
    <property type="term" value="P:positive regulation of metabolic process"/>
    <property type="evidence" value="ECO:0007669"/>
    <property type="project" value="UniProtKB-ARBA"/>
</dbReference>
<dbReference type="Pfam" id="PF13393">
    <property type="entry name" value="tRNA-synt_His"/>
    <property type="match status" value="1"/>
</dbReference>
<dbReference type="FunFam" id="3.10.110.10:FF:000050">
    <property type="entry name" value="eIF-2-alpha kinase GCN2"/>
    <property type="match status" value="1"/>
</dbReference>
<dbReference type="PANTHER" id="PTHR11042:SF136">
    <property type="entry name" value="EIF-2-ALPHA KINASE GCN2"/>
    <property type="match status" value="1"/>
</dbReference>
<evidence type="ECO:0000313" key="15">
    <source>
        <dbReference type="Proteomes" id="UP000325440"/>
    </source>
</evidence>
<evidence type="ECO:0000259" key="12">
    <source>
        <dbReference type="PROSITE" id="PS50011"/>
    </source>
</evidence>
<evidence type="ECO:0000256" key="3">
    <source>
        <dbReference type="ARBA" id="ARBA00022679"/>
    </source>
</evidence>